<dbReference type="AlphaFoldDB" id="E1QZR9"/>
<reference evidence="1 2" key="1">
    <citation type="journal article" date="2010" name="Stand. Genomic Sci.">
        <title>Complete genome sequence of Olsenella uli type strain (VPI D76D-27C).</title>
        <authorList>
            <person name="Goker M."/>
            <person name="Held B."/>
            <person name="Lucas S."/>
            <person name="Nolan M."/>
            <person name="Yasawong M."/>
            <person name="Glavina Del Rio T."/>
            <person name="Tice H."/>
            <person name="Cheng J.F."/>
            <person name="Bruce D."/>
            <person name="Detter J.C."/>
            <person name="Tapia R."/>
            <person name="Han C."/>
            <person name="Goodwin L."/>
            <person name="Pitluck S."/>
            <person name="Liolios K."/>
            <person name="Ivanova N."/>
            <person name="Mavromatis K."/>
            <person name="Mikhailova N."/>
            <person name="Pati A."/>
            <person name="Chen A."/>
            <person name="Palaniappan K."/>
            <person name="Land M."/>
            <person name="Hauser L."/>
            <person name="Chang Y.J."/>
            <person name="Jeffries C.D."/>
            <person name="Rohde M."/>
            <person name="Sikorski J."/>
            <person name="Pukall R."/>
            <person name="Woyke T."/>
            <person name="Bristow J."/>
            <person name="Eisen J.A."/>
            <person name="Markowitz V."/>
            <person name="Hugenholtz P."/>
            <person name="Kyrpides N.C."/>
            <person name="Klenk H.P."/>
            <person name="Lapidus A."/>
        </authorList>
    </citation>
    <scope>NUCLEOTIDE SEQUENCE [LARGE SCALE GENOMIC DNA]</scope>
    <source>
        <strain evidence="2">ATCC 49627 / DSM 7084 / CIP 109912 / JCM 12494 / NCIMB 702895 / VPI D76D-27C</strain>
    </source>
</reference>
<dbReference type="InterPro" id="IPR023365">
    <property type="entry name" value="Sortase_dom-sf"/>
</dbReference>
<dbReference type="HOGENOM" id="CLU_094941_0_0_11"/>
<dbReference type="STRING" id="633147.Olsu_0770"/>
<name>E1QZR9_OLSUV</name>
<gene>
    <name evidence="1" type="ordered locus">Olsu_0770</name>
</gene>
<accession>E1QZR9</accession>
<dbReference type="eggNOG" id="COG4509">
    <property type="taxonomic scope" value="Bacteria"/>
</dbReference>
<evidence type="ECO:0008006" key="3">
    <source>
        <dbReference type="Google" id="ProtNLM"/>
    </source>
</evidence>
<dbReference type="KEGG" id="ols:Olsu_0770"/>
<sequence length="256" mass="27729">MWSDRRVSSRRLLASILVGAGLAISLPQLVRAIDDLGHQRRYETLADRVSGARGDPGADGGGDRDELPGNAVAWLSLSGTPIDYPVAREPADDPGYFLTHDLWGEESGIGCPYMEFDRSTEDAGILVFGHHCSGTTLMFSPIAHAGEERAFAGLCDERLRWKTRGSRGKLLVPLCALTVDGEGNGKVVGCSPPKDTGELQAWLIRLARDAGARRADWEELIGRTRCAVSLVTCSSDVPGQRERTIFVCCWTGETES</sequence>
<dbReference type="EMBL" id="CP002106">
    <property type="protein sequence ID" value="ADK67883.1"/>
    <property type="molecule type" value="Genomic_DNA"/>
</dbReference>
<dbReference type="PATRIC" id="fig|633147.7.peg.778"/>
<dbReference type="InterPro" id="IPR009835">
    <property type="entry name" value="SrtB"/>
</dbReference>
<evidence type="ECO:0000313" key="1">
    <source>
        <dbReference type="EMBL" id="ADK67883.1"/>
    </source>
</evidence>
<evidence type="ECO:0000313" key="2">
    <source>
        <dbReference type="Proteomes" id="UP000000333"/>
    </source>
</evidence>
<organism evidence="1 2">
    <name type="scientific">Olsenella uli (strain ATCC 49627 / DSM 7084 / CCUG 31166 / CIP 109912 / JCM 12494 / LMG 11480 / NCIMB 702895 / VPI D76D-27C)</name>
    <name type="common">Lactobacillus uli</name>
    <dbReference type="NCBI Taxonomy" id="633147"/>
    <lineage>
        <taxon>Bacteria</taxon>
        <taxon>Bacillati</taxon>
        <taxon>Actinomycetota</taxon>
        <taxon>Coriobacteriia</taxon>
        <taxon>Coriobacteriales</taxon>
        <taxon>Atopobiaceae</taxon>
        <taxon>Olsenella</taxon>
    </lineage>
</organism>
<dbReference type="Gene3D" id="2.40.260.10">
    <property type="entry name" value="Sortase"/>
    <property type="match status" value="1"/>
</dbReference>
<keyword evidence="2" id="KW-1185">Reference proteome</keyword>
<proteinExistence type="predicted"/>
<dbReference type="SUPFAM" id="SSF63817">
    <property type="entry name" value="Sortase"/>
    <property type="match status" value="1"/>
</dbReference>
<protein>
    <recommendedName>
        <fullName evidence="3">Class B sortase</fullName>
    </recommendedName>
</protein>
<dbReference type="Proteomes" id="UP000000333">
    <property type="component" value="Chromosome"/>
</dbReference>
<dbReference type="CDD" id="cd05826">
    <property type="entry name" value="Sortase_B"/>
    <property type="match status" value="1"/>
</dbReference>